<dbReference type="Proteomes" id="UP001064048">
    <property type="component" value="Chromosome 27"/>
</dbReference>
<keyword evidence="2" id="KW-1185">Reference proteome</keyword>
<proteinExistence type="predicted"/>
<evidence type="ECO:0000313" key="2">
    <source>
        <dbReference type="Proteomes" id="UP001064048"/>
    </source>
</evidence>
<comment type="caution">
    <text evidence="1">The sequence shown here is derived from an EMBL/GenBank/DDBJ whole genome shotgun (WGS) entry which is preliminary data.</text>
</comment>
<evidence type="ECO:0000313" key="1">
    <source>
        <dbReference type="EMBL" id="KAI8441232.1"/>
    </source>
</evidence>
<name>A0ACC0KXM2_CHOFU</name>
<organism evidence="1 2">
    <name type="scientific">Choristoneura fumiferana</name>
    <name type="common">Spruce budworm moth</name>
    <name type="synonym">Archips fumiferana</name>
    <dbReference type="NCBI Taxonomy" id="7141"/>
    <lineage>
        <taxon>Eukaryota</taxon>
        <taxon>Metazoa</taxon>
        <taxon>Ecdysozoa</taxon>
        <taxon>Arthropoda</taxon>
        <taxon>Hexapoda</taxon>
        <taxon>Insecta</taxon>
        <taxon>Pterygota</taxon>
        <taxon>Neoptera</taxon>
        <taxon>Endopterygota</taxon>
        <taxon>Lepidoptera</taxon>
        <taxon>Glossata</taxon>
        <taxon>Ditrysia</taxon>
        <taxon>Tortricoidea</taxon>
        <taxon>Tortricidae</taxon>
        <taxon>Tortricinae</taxon>
        <taxon>Choristoneura</taxon>
    </lineage>
</organism>
<gene>
    <name evidence="1" type="ORF">MSG28_014881</name>
</gene>
<protein>
    <submittedName>
        <fullName evidence="1">Uncharacterized protein</fullName>
    </submittedName>
</protein>
<sequence length="249" mass="28361">MWYENYKKKCKMRAHDSQTTQNDAPGLLDGMLWQTINPLDVKDEDEAATSEQGAHSVKDDDCLPVNMTNGRLSSTNDSDDTTPNVLEPHVQIIPHSPPTPPKLPLPLTIPLLNPLAMEQARLQQDFLLKLNEFTNTPLNLSHLEERRNGEVKERDEQIKQDCATATEEERIASSENGRLGSHLITDGRWGQKVLEWRPWTGRLAVGRPPTRWSDDLVKIAGSRWMRKAQDRSEWRALGEAYVQQWTSFG</sequence>
<dbReference type="EMBL" id="CM046127">
    <property type="protein sequence ID" value="KAI8441232.1"/>
    <property type="molecule type" value="Genomic_DNA"/>
</dbReference>
<reference evidence="1 2" key="1">
    <citation type="journal article" date="2022" name="Genome Biol. Evol.">
        <title>The Spruce Budworm Genome: Reconstructing the Evolutionary History of Antifreeze Proteins.</title>
        <authorList>
            <person name="Beliveau C."/>
            <person name="Gagne P."/>
            <person name="Picq S."/>
            <person name="Vernygora O."/>
            <person name="Keeling C.I."/>
            <person name="Pinkney K."/>
            <person name="Doucet D."/>
            <person name="Wen F."/>
            <person name="Johnston J.S."/>
            <person name="Maaroufi H."/>
            <person name="Boyle B."/>
            <person name="Laroche J."/>
            <person name="Dewar K."/>
            <person name="Juretic N."/>
            <person name="Blackburn G."/>
            <person name="Nisole A."/>
            <person name="Brunet B."/>
            <person name="Brandao M."/>
            <person name="Lumley L."/>
            <person name="Duan J."/>
            <person name="Quan G."/>
            <person name="Lucarotti C.J."/>
            <person name="Roe A.D."/>
            <person name="Sperling F.A.H."/>
            <person name="Levesque R.C."/>
            <person name="Cusson M."/>
        </authorList>
    </citation>
    <scope>NUCLEOTIDE SEQUENCE [LARGE SCALE GENOMIC DNA]</scope>
    <source>
        <strain evidence="1">Glfc:IPQL:Cfum</strain>
    </source>
</reference>
<accession>A0ACC0KXM2</accession>